<dbReference type="GeneID" id="106752391"/>
<dbReference type="GO" id="GO:0097196">
    <property type="term" value="C:Shu complex"/>
    <property type="evidence" value="ECO:0007669"/>
    <property type="project" value="TreeGrafter"/>
</dbReference>
<dbReference type="OrthoDB" id="67296at2759"/>
<dbReference type="AlphaFoldDB" id="A0A6P3YGB9"/>
<dbReference type="PANTHER" id="PTHR28653">
    <property type="match status" value="1"/>
</dbReference>
<dbReference type="RefSeq" id="XP_014489553.1">
    <property type="nucleotide sequence ID" value="XM_014634067.1"/>
</dbReference>
<dbReference type="KEGG" id="dqu:106752391"/>
<name>A0A6P3YGB9_DINQU</name>
<protein>
    <submittedName>
        <fullName evidence="2">Uncharacterized protein LOC106752391</fullName>
    </submittedName>
</protein>
<reference evidence="2" key="1">
    <citation type="submission" date="2025-08" db="UniProtKB">
        <authorList>
            <consortium name="RefSeq"/>
        </authorList>
    </citation>
    <scope>IDENTIFICATION</scope>
</reference>
<gene>
    <name evidence="2" type="primary">LOC106752391</name>
</gene>
<dbReference type="PANTHER" id="PTHR28653:SF1">
    <property type="entry name" value="ATPASE SWSAP1"/>
    <property type="match status" value="1"/>
</dbReference>
<organism evidence="1 2">
    <name type="scientific">Dinoponera quadriceps</name>
    <name type="common">South American ant</name>
    <dbReference type="NCBI Taxonomy" id="609295"/>
    <lineage>
        <taxon>Eukaryota</taxon>
        <taxon>Metazoa</taxon>
        <taxon>Ecdysozoa</taxon>
        <taxon>Arthropoda</taxon>
        <taxon>Hexapoda</taxon>
        <taxon>Insecta</taxon>
        <taxon>Pterygota</taxon>
        <taxon>Neoptera</taxon>
        <taxon>Endopterygota</taxon>
        <taxon>Hymenoptera</taxon>
        <taxon>Apocrita</taxon>
        <taxon>Aculeata</taxon>
        <taxon>Formicoidea</taxon>
        <taxon>Formicidae</taxon>
        <taxon>Ponerinae</taxon>
        <taxon>Ponerini</taxon>
        <taxon>Dinoponera</taxon>
    </lineage>
</organism>
<accession>A0A6P3YGB9</accession>
<dbReference type="Proteomes" id="UP000515204">
    <property type="component" value="Unplaced"/>
</dbReference>
<proteinExistence type="predicted"/>
<dbReference type="GO" id="GO:0003697">
    <property type="term" value="F:single-stranded DNA binding"/>
    <property type="evidence" value="ECO:0007669"/>
    <property type="project" value="TreeGrafter"/>
</dbReference>
<sequence>MERRKKSESALVKAKTRLSAGKVFATVFFDFKDYLMFSKNIKTTLLCGSKELSKSFMFEAAIYWAEEGRRVVYITPAPLERQPAACHDRGNPAVAALKLMRFIYLPDYESLAEQLVKLHTYAAVPSVLLIDDLDNYLNDDAAGNDACAHIARTCALIHHSMKSCARALKINVHVCAWSSSTLIDNFLQTIYFRNVWNLSEAEDGKAILLEGSTAGSPSKQSSYKYLKFEDGMRVLQQILCDSEESP</sequence>
<dbReference type="GO" id="GO:0000724">
    <property type="term" value="P:double-strand break repair via homologous recombination"/>
    <property type="evidence" value="ECO:0007669"/>
    <property type="project" value="TreeGrafter"/>
</dbReference>
<evidence type="ECO:0000313" key="1">
    <source>
        <dbReference type="Proteomes" id="UP000515204"/>
    </source>
</evidence>
<keyword evidence="1" id="KW-1185">Reference proteome</keyword>
<evidence type="ECO:0000313" key="2">
    <source>
        <dbReference type="RefSeq" id="XP_014489553.1"/>
    </source>
</evidence>